<evidence type="ECO:0000313" key="2">
    <source>
        <dbReference type="Proteomes" id="UP000772434"/>
    </source>
</evidence>
<proteinExistence type="predicted"/>
<sequence length="153" mass="16661">MSYVSLPAGIYYIYTDIGKKTMVTYPTSSGNPVRTGAFDSANFWQVAGDGVITGFPKGQQALELAATHTTSLDKDPVIGGNTGTKWIFWQFTKQQQGGWVGNVMANDNTNNLWVYDSTAVNNVLIMNPRFQGNTIGSTNTFYFDPAPASVITQ</sequence>
<name>A0A9P5P8R2_9AGAR</name>
<accession>A0A9P5P8R2</accession>
<dbReference type="AlphaFoldDB" id="A0A9P5P8R2"/>
<evidence type="ECO:0000313" key="1">
    <source>
        <dbReference type="EMBL" id="KAF9061019.1"/>
    </source>
</evidence>
<protein>
    <submittedName>
        <fullName evidence="1">Uncharacterized protein</fullName>
    </submittedName>
</protein>
<dbReference type="EMBL" id="JADNRY010000218">
    <property type="protein sequence ID" value="KAF9061019.1"/>
    <property type="molecule type" value="Genomic_DNA"/>
</dbReference>
<dbReference type="Proteomes" id="UP000772434">
    <property type="component" value="Unassembled WGS sequence"/>
</dbReference>
<reference evidence="1" key="1">
    <citation type="submission" date="2020-11" db="EMBL/GenBank/DDBJ databases">
        <authorList>
            <consortium name="DOE Joint Genome Institute"/>
            <person name="Ahrendt S."/>
            <person name="Riley R."/>
            <person name="Andreopoulos W."/>
            <person name="Labutti K."/>
            <person name="Pangilinan J."/>
            <person name="Ruiz-Duenas F.J."/>
            <person name="Barrasa J.M."/>
            <person name="Sanchez-Garcia M."/>
            <person name="Camarero S."/>
            <person name="Miyauchi S."/>
            <person name="Serrano A."/>
            <person name="Linde D."/>
            <person name="Babiker R."/>
            <person name="Drula E."/>
            <person name="Ayuso-Fernandez I."/>
            <person name="Pacheco R."/>
            <person name="Padilla G."/>
            <person name="Ferreira P."/>
            <person name="Barriuso J."/>
            <person name="Kellner H."/>
            <person name="Castanera R."/>
            <person name="Alfaro M."/>
            <person name="Ramirez L."/>
            <person name="Pisabarro A.G."/>
            <person name="Kuo A."/>
            <person name="Tritt A."/>
            <person name="Lipzen A."/>
            <person name="He G."/>
            <person name="Yan M."/>
            <person name="Ng V."/>
            <person name="Cullen D."/>
            <person name="Martin F."/>
            <person name="Rosso M.-N."/>
            <person name="Henrissat B."/>
            <person name="Hibbett D."/>
            <person name="Martinez A.T."/>
            <person name="Grigoriev I.V."/>
        </authorList>
    </citation>
    <scope>NUCLEOTIDE SEQUENCE</scope>
    <source>
        <strain evidence="1">AH 40177</strain>
    </source>
</reference>
<comment type="caution">
    <text evidence="1">The sequence shown here is derived from an EMBL/GenBank/DDBJ whole genome shotgun (WGS) entry which is preliminary data.</text>
</comment>
<organism evidence="1 2">
    <name type="scientific">Rhodocollybia butyracea</name>
    <dbReference type="NCBI Taxonomy" id="206335"/>
    <lineage>
        <taxon>Eukaryota</taxon>
        <taxon>Fungi</taxon>
        <taxon>Dikarya</taxon>
        <taxon>Basidiomycota</taxon>
        <taxon>Agaricomycotina</taxon>
        <taxon>Agaricomycetes</taxon>
        <taxon>Agaricomycetidae</taxon>
        <taxon>Agaricales</taxon>
        <taxon>Marasmiineae</taxon>
        <taxon>Omphalotaceae</taxon>
        <taxon>Rhodocollybia</taxon>
    </lineage>
</organism>
<keyword evidence="2" id="KW-1185">Reference proteome</keyword>
<gene>
    <name evidence="1" type="ORF">BDP27DRAFT_1370039</name>
</gene>